<dbReference type="RefSeq" id="WP_103898863.1">
    <property type="nucleotide sequence ID" value="NZ_JALY01000180.1"/>
</dbReference>
<sequence length="111" mass="13358">MISLKEKLIMKTLYHKFNNQLPQLETEISYKRGNRYLFFVFYTLQATSDKLVSYDLIKNGNEFIFTFEVGKDKHHLKLETKENYKSYYFVSINDDLDVNEFVQIEPKLINE</sequence>
<dbReference type="Proteomes" id="UP000236950">
    <property type="component" value="Unassembled WGS sequence"/>
</dbReference>
<gene>
    <name evidence="1" type="ORF">AA81_09030</name>
</gene>
<comment type="caution">
    <text evidence="1">The sequence shown here is derived from an EMBL/GenBank/DDBJ whole genome shotgun (WGS) entry which is preliminary data.</text>
</comment>
<dbReference type="EMBL" id="JALY01000180">
    <property type="protein sequence ID" value="POZ92110.1"/>
    <property type="molecule type" value="Genomic_DNA"/>
</dbReference>
<evidence type="ECO:0000313" key="2">
    <source>
        <dbReference type="Proteomes" id="UP000236950"/>
    </source>
</evidence>
<proteinExistence type="predicted"/>
<reference evidence="1 2" key="1">
    <citation type="submission" date="2014-01" db="EMBL/GenBank/DDBJ databases">
        <title>Comparative genomics of Petrotoga.</title>
        <authorList>
            <person name="Chow K."/>
            <person name="Charchuk R."/>
            <person name="Nesbo C.L."/>
        </authorList>
    </citation>
    <scope>NUCLEOTIDE SEQUENCE [LARGE SCALE GENOMIC DNA]</scope>
    <source>
        <strain evidence="1 2">DSM 16923</strain>
    </source>
</reference>
<name>A0A2S5EG40_9BACT</name>
<dbReference type="AlphaFoldDB" id="A0A2S5EG40"/>
<accession>A0A2S5EG40</accession>
<protein>
    <submittedName>
        <fullName evidence="1">Uncharacterized protein</fullName>
    </submittedName>
</protein>
<keyword evidence="2" id="KW-1185">Reference proteome</keyword>
<evidence type="ECO:0000313" key="1">
    <source>
        <dbReference type="EMBL" id="POZ92110.1"/>
    </source>
</evidence>
<organism evidence="1 2">
    <name type="scientific">Petrotoga halophila DSM 16923</name>
    <dbReference type="NCBI Taxonomy" id="1122953"/>
    <lineage>
        <taxon>Bacteria</taxon>
        <taxon>Thermotogati</taxon>
        <taxon>Thermotogota</taxon>
        <taxon>Thermotogae</taxon>
        <taxon>Petrotogales</taxon>
        <taxon>Petrotogaceae</taxon>
        <taxon>Petrotoga</taxon>
    </lineage>
</organism>